<dbReference type="Pfam" id="PF10509">
    <property type="entry name" value="GalKase_gal_bdg"/>
    <property type="match status" value="1"/>
</dbReference>
<dbReference type="PROSITE" id="PS00627">
    <property type="entry name" value="GHMP_KINASES_ATP"/>
    <property type="match status" value="1"/>
</dbReference>
<dbReference type="InterPro" id="IPR006206">
    <property type="entry name" value="Mevalonate/galactokinase"/>
</dbReference>
<dbReference type="InterPro" id="IPR013750">
    <property type="entry name" value="GHMP_kinase_C_dom"/>
</dbReference>
<dbReference type="PIRSF" id="PIRSF000530">
    <property type="entry name" value="Galactokinase"/>
    <property type="match status" value="1"/>
</dbReference>
<evidence type="ECO:0000256" key="3">
    <source>
        <dbReference type="ARBA" id="ARBA00022741"/>
    </source>
</evidence>
<dbReference type="RefSeq" id="WP_212325515.1">
    <property type="nucleotide sequence ID" value="NZ_AP024463.1"/>
</dbReference>
<comment type="similarity">
    <text evidence="1">Belongs to the GHMP kinase family. GalK subfamily.</text>
</comment>
<gene>
    <name evidence="10" type="ORF">J5A65_03815</name>
</gene>
<dbReference type="Pfam" id="PF08544">
    <property type="entry name" value="GHMP_kinases_C"/>
    <property type="match status" value="1"/>
</dbReference>
<feature type="domain" description="Galactokinase N-terminal" evidence="9">
    <location>
        <begin position="3"/>
        <end position="35"/>
    </location>
</feature>
<organism evidence="10 11">
    <name type="scientific">Arachnia rubra</name>
    <dbReference type="NCBI Taxonomy" id="1547448"/>
    <lineage>
        <taxon>Bacteria</taxon>
        <taxon>Bacillati</taxon>
        <taxon>Actinomycetota</taxon>
        <taxon>Actinomycetes</taxon>
        <taxon>Propionibacteriales</taxon>
        <taxon>Propionibacteriaceae</taxon>
        <taxon>Arachnia</taxon>
    </lineage>
</organism>
<evidence type="ECO:0000256" key="4">
    <source>
        <dbReference type="ARBA" id="ARBA00022777"/>
    </source>
</evidence>
<keyword evidence="3" id="KW-0547">Nucleotide-binding</keyword>
<dbReference type="InterPro" id="IPR019539">
    <property type="entry name" value="GalKase_N"/>
</dbReference>
<evidence type="ECO:0000313" key="10">
    <source>
        <dbReference type="EMBL" id="QUC08870.1"/>
    </source>
</evidence>
<evidence type="ECO:0000259" key="9">
    <source>
        <dbReference type="Pfam" id="PF10509"/>
    </source>
</evidence>
<dbReference type="PRINTS" id="PR00959">
    <property type="entry name" value="MEVGALKINASE"/>
</dbReference>
<dbReference type="EMBL" id="CP072384">
    <property type="protein sequence ID" value="QUC08870.1"/>
    <property type="molecule type" value="Genomic_DNA"/>
</dbReference>
<dbReference type="InterPro" id="IPR020568">
    <property type="entry name" value="Ribosomal_Su5_D2-typ_SF"/>
</dbReference>
<keyword evidence="4" id="KW-0418">Kinase</keyword>
<sequence>MTAWFVPGRLEVLGKHTDYAGGNSLLAAVTQGVTVELQDSDSGICATTTASPGEELSLAPNSPDSPPAGHWGGYLQAVIDRLALNFGELRPARLVIDSTLPLASGMSSSSALVVALALCLIDHNGFREYPQWQENIGSQIDLAGYLACFENGMSFGTLTGVRGVGTFGGSEDHTAMLCCREGHLTRFRFCPIREGESVPLPPDWSFVVGVSGVLAEKTGSALELYNVASLRTREIVAAWNSATGSEDLTIGDVLASDDDALEGLHAVVAHDPDLSRRLKAFLTESQELIPAAVEALADGNLDGFGQLADRSQRNAETRLGNQVPETIRMQALARELGARGASSFGAGFGGSVWALVPSSDAAGFAAAWLERYTAEFPALAPRASVLVTRPGAPAHRL</sequence>
<evidence type="ECO:0000256" key="1">
    <source>
        <dbReference type="ARBA" id="ARBA00006566"/>
    </source>
</evidence>
<dbReference type="Pfam" id="PF00288">
    <property type="entry name" value="GHMP_kinases_N"/>
    <property type="match status" value="1"/>
</dbReference>
<evidence type="ECO:0000256" key="2">
    <source>
        <dbReference type="ARBA" id="ARBA00022679"/>
    </source>
</evidence>
<dbReference type="InterPro" id="IPR000705">
    <property type="entry name" value="Galactokinase"/>
</dbReference>
<evidence type="ECO:0000256" key="6">
    <source>
        <dbReference type="ARBA" id="ARBA00023144"/>
    </source>
</evidence>
<dbReference type="Proteomes" id="UP000678513">
    <property type="component" value="Chromosome"/>
</dbReference>
<feature type="domain" description="GHMP kinase N-terminal" evidence="7">
    <location>
        <begin position="74"/>
        <end position="125"/>
    </location>
</feature>
<dbReference type="InterPro" id="IPR006204">
    <property type="entry name" value="GHMP_kinase_N_dom"/>
</dbReference>
<evidence type="ECO:0000259" key="8">
    <source>
        <dbReference type="Pfam" id="PF08544"/>
    </source>
</evidence>
<evidence type="ECO:0000256" key="5">
    <source>
        <dbReference type="ARBA" id="ARBA00022840"/>
    </source>
</evidence>
<accession>A0ABX7Y6M9</accession>
<evidence type="ECO:0000259" key="7">
    <source>
        <dbReference type="Pfam" id="PF00288"/>
    </source>
</evidence>
<keyword evidence="6" id="KW-0119">Carbohydrate metabolism</keyword>
<reference evidence="10 11" key="1">
    <citation type="submission" date="2021-03" db="EMBL/GenBank/DDBJ databases">
        <title>Human Oral Microbial Genomes.</title>
        <authorList>
            <person name="Johnston C.D."/>
            <person name="Chen T."/>
            <person name="Dewhirst F.E."/>
        </authorList>
    </citation>
    <scope>NUCLEOTIDE SEQUENCE [LARGE SCALE GENOMIC DNA]</scope>
    <source>
        <strain evidence="10 11">DSMZ 100122</strain>
    </source>
</reference>
<dbReference type="PRINTS" id="PR00473">
    <property type="entry name" value="GALCTOKINASE"/>
</dbReference>
<name>A0ABX7Y6M9_9ACTN</name>
<dbReference type="Gene3D" id="3.30.70.890">
    <property type="entry name" value="GHMP kinase, C-terminal domain"/>
    <property type="match status" value="1"/>
</dbReference>
<feature type="domain" description="GHMP kinase C-terminal" evidence="8">
    <location>
        <begin position="292"/>
        <end position="372"/>
    </location>
</feature>
<dbReference type="InterPro" id="IPR036554">
    <property type="entry name" value="GHMP_kinase_C_sf"/>
</dbReference>
<dbReference type="PANTHER" id="PTHR10457:SF7">
    <property type="entry name" value="GALACTOKINASE-RELATED"/>
    <property type="match status" value="1"/>
</dbReference>
<keyword evidence="6" id="KW-0299">Galactose metabolism</keyword>
<keyword evidence="11" id="KW-1185">Reference proteome</keyword>
<protein>
    <submittedName>
        <fullName evidence="10">Galactokinase</fullName>
    </submittedName>
</protein>
<dbReference type="PANTHER" id="PTHR10457">
    <property type="entry name" value="MEVALONATE KINASE/GALACTOKINASE"/>
    <property type="match status" value="1"/>
</dbReference>
<dbReference type="InterPro" id="IPR006203">
    <property type="entry name" value="GHMP_knse_ATP-bd_CS"/>
</dbReference>
<dbReference type="SUPFAM" id="SSF55060">
    <property type="entry name" value="GHMP Kinase, C-terminal domain"/>
    <property type="match status" value="1"/>
</dbReference>
<keyword evidence="5" id="KW-0067">ATP-binding</keyword>
<dbReference type="Gene3D" id="3.30.230.10">
    <property type="match status" value="1"/>
</dbReference>
<dbReference type="SUPFAM" id="SSF54211">
    <property type="entry name" value="Ribosomal protein S5 domain 2-like"/>
    <property type="match status" value="1"/>
</dbReference>
<evidence type="ECO:0000313" key="11">
    <source>
        <dbReference type="Proteomes" id="UP000678513"/>
    </source>
</evidence>
<keyword evidence="2" id="KW-0808">Transferase</keyword>
<dbReference type="InterPro" id="IPR014721">
    <property type="entry name" value="Ribsml_uS5_D2-typ_fold_subgr"/>
</dbReference>
<proteinExistence type="inferred from homology"/>